<evidence type="ECO:0000313" key="2">
    <source>
        <dbReference type="Proteomes" id="UP000235943"/>
    </source>
</evidence>
<accession>A0A2N8TS42</accession>
<reference evidence="1 2" key="1">
    <citation type="submission" date="2018-01" db="EMBL/GenBank/DDBJ databases">
        <title>Draft genome sequence of Streptomyces sp. 13K301.</title>
        <authorList>
            <person name="Sahin N."/>
            <person name="Saygin H."/>
            <person name="Ay H."/>
        </authorList>
    </citation>
    <scope>NUCLEOTIDE SEQUENCE [LARGE SCALE GENOMIC DNA]</scope>
    <source>
        <strain evidence="1 2">13K301</strain>
    </source>
</reference>
<evidence type="ECO:0000313" key="1">
    <source>
        <dbReference type="EMBL" id="PNG21842.1"/>
    </source>
</evidence>
<comment type="caution">
    <text evidence="1">The sequence shown here is derived from an EMBL/GenBank/DDBJ whole genome shotgun (WGS) entry which is preliminary data.</text>
</comment>
<sequence length="67" mass="6924">PGLTRTGREPALRASGGHPFRLVSVVVQPLTHTVRPVILGAGRCARTDATSGVVTGAHGDRPPPHDP</sequence>
<dbReference type="Proteomes" id="UP000235943">
    <property type="component" value="Unassembled WGS sequence"/>
</dbReference>
<keyword evidence="2" id="KW-1185">Reference proteome</keyword>
<gene>
    <name evidence="1" type="ORF">C1J00_12535</name>
</gene>
<name>A0A2N8TS42_9ACTN</name>
<feature type="non-terminal residue" evidence="1">
    <location>
        <position position="1"/>
    </location>
</feature>
<proteinExistence type="predicted"/>
<protein>
    <submittedName>
        <fullName evidence="1">Uncharacterized protein</fullName>
    </submittedName>
</protein>
<dbReference type="AlphaFoldDB" id="A0A2N8TS42"/>
<organism evidence="1 2">
    <name type="scientific">Streptomyces cahuitamycinicus</name>
    <dbReference type="NCBI Taxonomy" id="2070367"/>
    <lineage>
        <taxon>Bacteria</taxon>
        <taxon>Bacillati</taxon>
        <taxon>Actinomycetota</taxon>
        <taxon>Actinomycetes</taxon>
        <taxon>Kitasatosporales</taxon>
        <taxon>Streptomycetaceae</taxon>
        <taxon>Streptomyces</taxon>
    </lineage>
</organism>
<dbReference type="EMBL" id="POUC01000070">
    <property type="protein sequence ID" value="PNG21842.1"/>
    <property type="molecule type" value="Genomic_DNA"/>
</dbReference>